<comment type="caution">
    <text evidence="8">The sequence shown here is derived from an EMBL/GenBank/DDBJ whole genome shotgun (WGS) entry which is preliminary data.</text>
</comment>
<keyword evidence="4 7" id="KW-0812">Transmembrane</keyword>
<dbReference type="InterPro" id="IPR050171">
    <property type="entry name" value="MFS_Transporters"/>
</dbReference>
<organism evidence="8 9">
    <name type="scientific">Actinoplanes nipponensis</name>
    <dbReference type="NCBI Taxonomy" id="135950"/>
    <lineage>
        <taxon>Bacteria</taxon>
        <taxon>Bacillati</taxon>
        <taxon>Actinomycetota</taxon>
        <taxon>Actinomycetes</taxon>
        <taxon>Micromonosporales</taxon>
        <taxon>Micromonosporaceae</taxon>
        <taxon>Actinoplanes</taxon>
    </lineage>
</organism>
<keyword evidence="5 7" id="KW-1133">Transmembrane helix</keyword>
<evidence type="ECO:0000256" key="7">
    <source>
        <dbReference type="SAM" id="Phobius"/>
    </source>
</evidence>
<dbReference type="Pfam" id="PF07690">
    <property type="entry name" value="MFS_1"/>
    <property type="match status" value="1"/>
</dbReference>
<feature type="transmembrane region" description="Helical" evidence="7">
    <location>
        <begin position="240"/>
        <end position="261"/>
    </location>
</feature>
<protein>
    <submittedName>
        <fullName evidence="8">MFS transporter</fullName>
    </submittedName>
</protein>
<proteinExistence type="predicted"/>
<accession>A0A919JVR6</accession>
<dbReference type="RefSeq" id="WP_203776306.1">
    <property type="nucleotide sequence ID" value="NZ_BAAAYJ010000059.1"/>
</dbReference>
<sequence length="409" mass="42035">MSLLPEPGPIRTLAVATLVNTVGSGLWMASSALFLTRSVGLTVAQTGLALTLVALVSLVTSTPVGYLADRLGPRGVAIAGLTALGLCEVAMVEVRSLAGFLAVAGPMAVFDAAQRAARGAVIGGTVPPERRVHTRAYLRSVTNVGITVGAALAGVGLTVDTRGAYLALVLGDAVTFLLAAAVLTRLAPIAPVPRSASGPRLTALRDRPFLAFVVLDGLLATNFGLFEVALPLWIAGRTDAPRWMISVVFAVNTVTVVLLQVRAARGTDTLDGAARASRRAGFGLLLACLIFPLTAGTTRWLTIALLVAAALVHVAAEMWYSAGGWGISFGLAPEHAHGQYQGTYSMGHQFGQMIAPAVVTTLALGWGTPGWLLLGAAFAVAGCLVPPVVRHAAARRPHAADAAYSASSS</sequence>
<comment type="subcellular location">
    <subcellularLocation>
        <location evidence="1">Cell membrane</location>
        <topology evidence="1">Multi-pass membrane protein</topology>
    </subcellularLocation>
</comment>
<dbReference type="Proteomes" id="UP000647172">
    <property type="component" value="Unassembled WGS sequence"/>
</dbReference>
<evidence type="ECO:0000256" key="1">
    <source>
        <dbReference type="ARBA" id="ARBA00004651"/>
    </source>
</evidence>
<feature type="transmembrane region" description="Helical" evidence="7">
    <location>
        <begin position="282"/>
        <end position="315"/>
    </location>
</feature>
<feature type="transmembrane region" description="Helical" evidence="7">
    <location>
        <begin position="47"/>
        <end position="68"/>
    </location>
</feature>
<dbReference type="PANTHER" id="PTHR23517:SF2">
    <property type="entry name" value="MULTIDRUG RESISTANCE PROTEIN MDTH"/>
    <property type="match status" value="1"/>
</dbReference>
<keyword evidence="2" id="KW-0813">Transport</keyword>
<dbReference type="GO" id="GO:0005886">
    <property type="term" value="C:plasma membrane"/>
    <property type="evidence" value="ECO:0007669"/>
    <property type="project" value="UniProtKB-SubCell"/>
</dbReference>
<evidence type="ECO:0000256" key="4">
    <source>
        <dbReference type="ARBA" id="ARBA00022692"/>
    </source>
</evidence>
<dbReference type="AlphaFoldDB" id="A0A919JVR6"/>
<keyword evidence="6 7" id="KW-0472">Membrane</keyword>
<dbReference type="Gene3D" id="1.20.1250.20">
    <property type="entry name" value="MFS general substrate transporter like domains"/>
    <property type="match status" value="1"/>
</dbReference>
<name>A0A919JVR6_9ACTN</name>
<evidence type="ECO:0000313" key="9">
    <source>
        <dbReference type="Proteomes" id="UP000647172"/>
    </source>
</evidence>
<dbReference type="PANTHER" id="PTHR23517">
    <property type="entry name" value="RESISTANCE PROTEIN MDTM, PUTATIVE-RELATED-RELATED"/>
    <property type="match status" value="1"/>
</dbReference>
<feature type="transmembrane region" description="Helical" evidence="7">
    <location>
        <begin position="209"/>
        <end position="234"/>
    </location>
</feature>
<evidence type="ECO:0000256" key="3">
    <source>
        <dbReference type="ARBA" id="ARBA00022475"/>
    </source>
</evidence>
<evidence type="ECO:0000256" key="5">
    <source>
        <dbReference type="ARBA" id="ARBA00022989"/>
    </source>
</evidence>
<dbReference type="InterPro" id="IPR036259">
    <property type="entry name" value="MFS_trans_sf"/>
</dbReference>
<evidence type="ECO:0000256" key="2">
    <source>
        <dbReference type="ARBA" id="ARBA00022448"/>
    </source>
</evidence>
<feature type="transmembrane region" description="Helical" evidence="7">
    <location>
        <begin position="165"/>
        <end position="188"/>
    </location>
</feature>
<evidence type="ECO:0000256" key="6">
    <source>
        <dbReference type="ARBA" id="ARBA00023136"/>
    </source>
</evidence>
<reference evidence="8" key="1">
    <citation type="submission" date="2021-01" db="EMBL/GenBank/DDBJ databases">
        <title>Whole genome shotgun sequence of Actinoplanes nipponensis NBRC 14063.</title>
        <authorList>
            <person name="Komaki H."/>
            <person name="Tamura T."/>
        </authorList>
    </citation>
    <scope>NUCLEOTIDE SEQUENCE</scope>
    <source>
        <strain evidence="8">NBRC 14063</strain>
    </source>
</reference>
<gene>
    <name evidence="8" type="ORF">Ani05nite_74230</name>
</gene>
<keyword evidence="3" id="KW-1003">Cell membrane</keyword>
<keyword evidence="9" id="KW-1185">Reference proteome</keyword>
<dbReference type="EMBL" id="BOMQ01000091">
    <property type="protein sequence ID" value="GIE53889.1"/>
    <property type="molecule type" value="Genomic_DNA"/>
</dbReference>
<feature type="transmembrane region" description="Helical" evidence="7">
    <location>
        <begin position="140"/>
        <end position="159"/>
    </location>
</feature>
<evidence type="ECO:0000313" key="8">
    <source>
        <dbReference type="EMBL" id="GIE53889.1"/>
    </source>
</evidence>
<feature type="transmembrane region" description="Helical" evidence="7">
    <location>
        <begin position="12"/>
        <end position="35"/>
    </location>
</feature>
<feature type="transmembrane region" description="Helical" evidence="7">
    <location>
        <begin position="370"/>
        <end position="389"/>
    </location>
</feature>
<dbReference type="InterPro" id="IPR011701">
    <property type="entry name" value="MFS"/>
</dbReference>
<dbReference type="SUPFAM" id="SSF103473">
    <property type="entry name" value="MFS general substrate transporter"/>
    <property type="match status" value="1"/>
</dbReference>
<dbReference type="GO" id="GO:0022857">
    <property type="term" value="F:transmembrane transporter activity"/>
    <property type="evidence" value="ECO:0007669"/>
    <property type="project" value="InterPro"/>
</dbReference>